<name>A0A227KPM3_9BURK</name>
<dbReference type="Pfam" id="PF04463">
    <property type="entry name" value="2-thiour_desulf"/>
    <property type="match status" value="1"/>
</dbReference>
<protein>
    <submittedName>
        <fullName evidence="1">DUF523 domain-containing protein</fullName>
    </submittedName>
</protein>
<dbReference type="PANTHER" id="PTHR30087">
    <property type="entry name" value="INNER MEMBRANE PROTEIN"/>
    <property type="match status" value="1"/>
</dbReference>
<dbReference type="AlphaFoldDB" id="A0A227KPM3"/>
<organism evidence="1 2">
    <name type="scientific">Turicimonas muris</name>
    <dbReference type="NCBI Taxonomy" id="1796652"/>
    <lineage>
        <taxon>Bacteria</taxon>
        <taxon>Pseudomonadati</taxon>
        <taxon>Pseudomonadota</taxon>
        <taxon>Betaproteobacteria</taxon>
        <taxon>Burkholderiales</taxon>
        <taxon>Sutterellaceae</taxon>
        <taxon>Turicimonas</taxon>
    </lineage>
</organism>
<dbReference type="GeneID" id="78362370"/>
<sequence length="154" mass="16957">MTVSKILVSACLLGDKVRYDGAGKPCLELLSFLKNKDIEVHKLCPEMLGGLPVPRIPAEIDEHTDKVLNKSGTDVSKQFLLGAESTLKYCQNNEIKIAVLKSKSPSCGKDRIYDGTFSGRLRDGAGCTARLLMQNGIDVFDETELEKLEIKLKE</sequence>
<accession>A0A227KPM3</accession>
<comment type="caution">
    <text evidence="1">The sequence shown here is derived from an EMBL/GenBank/DDBJ whole genome shotgun (WGS) entry which is preliminary data.</text>
</comment>
<proteinExistence type="predicted"/>
<dbReference type="RefSeq" id="WP_066594585.1">
    <property type="nucleotide sequence ID" value="NZ_CAJTBZ010000027.1"/>
</dbReference>
<evidence type="ECO:0000313" key="2">
    <source>
        <dbReference type="Proteomes" id="UP000214610"/>
    </source>
</evidence>
<keyword evidence="2" id="KW-1185">Reference proteome</keyword>
<dbReference type="InterPro" id="IPR007553">
    <property type="entry name" value="2-thiour_desulf"/>
</dbReference>
<dbReference type="EMBL" id="NHMP01000002">
    <property type="protein sequence ID" value="OXE50214.1"/>
    <property type="molecule type" value="Genomic_DNA"/>
</dbReference>
<dbReference type="Proteomes" id="UP000214610">
    <property type="component" value="Unassembled WGS sequence"/>
</dbReference>
<reference evidence="2" key="1">
    <citation type="submission" date="2017-05" db="EMBL/GenBank/DDBJ databases">
        <title>Improved OligoMM genomes.</title>
        <authorList>
            <person name="Garzetti D."/>
        </authorList>
    </citation>
    <scope>NUCLEOTIDE SEQUENCE [LARGE SCALE GENOMIC DNA]</scope>
    <source>
        <strain evidence="2">YL45</strain>
    </source>
</reference>
<gene>
    <name evidence="1" type="ORF">ADH67_04245</name>
</gene>
<evidence type="ECO:0000313" key="1">
    <source>
        <dbReference type="EMBL" id="OXE50214.1"/>
    </source>
</evidence>
<dbReference type="PANTHER" id="PTHR30087:SF1">
    <property type="entry name" value="HYPOTHETICAL CYTOSOLIC PROTEIN"/>
    <property type="match status" value="1"/>
</dbReference>